<keyword evidence="3" id="KW-0812">Transmembrane</keyword>
<dbReference type="AlphaFoldDB" id="A0A484FIH4"/>
<dbReference type="Proteomes" id="UP000014480">
    <property type="component" value="Unassembled WGS sequence"/>
</dbReference>
<evidence type="ECO:0000256" key="3">
    <source>
        <dbReference type="ARBA" id="ARBA00022692"/>
    </source>
</evidence>
<dbReference type="GO" id="GO:0016020">
    <property type="term" value="C:membrane"/>
    <property type="evidence" value="ECO:0007669"/>
    <property type="project" value="UniProtKB-SubCell"/>
</dbReference>
<organism evidence="7 8">
    <name type="scientific">Colletotrichum orbiculare (strain 104-T / ATCC 96160 / CBS 514.97 / LARS 414 / MAFF 240422)</name>
    <name type="common">Cucumber anthracnose fungus</name>
    <name type="synonym">Colletotrichum lagenarium</name>
    <dbReference type="NCBI Taxonomy" id="1213857"/>
    <lineage>
        <taxon>Eukaryota</taxon>
        <taxon>Fungi</taxon>
        <taxon>Dikarya</taxon>
        <taxon>Ascomycota</taxon>
        <taxon>Pezizomycotina</taxon>
        <taxon>Sordariomycetes</taxon>
        <taxon>Hypocreomycetidae</taxon>
        <taxon>Glomerellales</taxon>
        <taxon>Glomerellaceae</taxon>
        <taxon>Colletotrichum</taxon>
        <taxon>Colletotrichum orbiculare species complex</taxon>
    </lineage>
</organism>
<sequence>MLSIRTDFCACNYTKEKAFPLDLWNSAGLSRGSGFFFSLNLGIMDAIVPAKTAIDSASASSESVNKSVPRATTTAVGNEPLGKPRPERRFWFQKRQNYDPQAVGTQPSVYDDPALAPQYQPRQDWENLHRFNPSARWTWEEEDAVVRKTDWRIMIWACIMFVGLEIDRANLSQALTDNFLDDLGMTTNDYNMGNTVFSLSFLCAELPSQLVSKWVGPDRWIPAQLVLWSLVAICQFKLNGYTSFIICRCLLGLLQGGFIPDPSLEWLLLGKITLKIMNRC</sequence>
<evidence type="ECO:0000313" key="7">
    <source>
        <dbReference type="EMBL" id="TDZ17516.1"/>
    </source>
</evidence>
<dbReference type="GO" id="GO:0022857">
    <property type="term" value="F:transmembrane transporter activity"/>
    <property type="evidence" value="ECO:0007669"/>
    <property type="project" value="TreeGrafter"/>
</dbReference>
<accession>A0A484FIH4</accession>
<evidence type="ECO:0000313" key="8">
    <source>
        <dbReference type="Proteomes" id="UP000014480"/>
    </source>
</evidence>
<comment type="caution">
    <text evidence="7">The sequence shown here is derived from an EMBL/GenBank/DDBJ whole genome shotgun (WGS) entry which is preliminary data.</text>
</comment>
<dbReference type="OrthoDB" id="1935484at2759"/>
<evidence type="ECO:0000256" key="5">
    <source>
        <dbReference type="ARBA" id="ARBA00023136"/>
    </source>
</evidence>
<reference evidence="8" key="2">
    <citation type="journal article" date="2019" name="Mol. Plant Microbe Interact.">
        <title>Genome sequence resources for four phytopathogenic fungi from the Colletotrichum orbiculare species complex.</title>
        <authorList>
            <person name="Gan P."/>
            <person name="Tsushima A."/>
            <person name="Narusaka M."/>
            <person name="Narusaka Y."/>
            <person name="Takano Y."/>
            <person name="Kubo Y."/>
            <person name="Shirasu K."/>
        </authorList>
    </citation>
    <scope>GENOME REANNOTATION</scope>
    <source>
        <strain evidence="8">104-T / ATCC 96160 / CBS 514.97 / LARS 414 / MAFF 240422</strain>
    </source>
</reference>
<dbReference type="SUPFAM" id="SSF103473">
    <property type="entry name" value="MFS general substrate transporter"/>
    <property type="match status" value="1"/>
</dbReference>
<dbReference type="PANTHER" id="PTHR43791:SF65">
    <property type="entry name" value="MAJOR FACILITATOR SUPERFAMILY (MFS) PROFILE DOMAIN-CONTAINING PROTEIN-RELATED"/>
    <property type="match status" value="1"/>
</dbReference>
<name>A0A484FIH4_COLOR</name>
<keyword evidence="2" id="KW-0813">Transport</keyword>
<dbReference type="STRING" id="1213857.A0A484FIH4"/>
<dbReference type="EMBL" id="AMCV02000028">
    <property type="protein sequence ID" value="TDZ17516.1"/>
    <property type="molecule type" value="Genomic_DNA"/>
</dbReference>
<dbReference type="Gene3D" id="1.20.1250.20">
    <property type="entry name" value="MFS general substrate transporter like domains"/>
    <property type="match status" value="1"/>
</dbReference>
<dbReference type="PANTHER" id="PTHR43791">
    <property type="entry name" value="PERMEASE-RELATED"/>
    <property type="match status" value="1"/>
</dbReference>
<feature type="compositionally biased region" description="Polar residues" evidence="6">
    <location>
        <begin position="64"/>
        <end position="76"/>
    </location>
</feature>
<dbReference type="InterPro" id="IPR036259">
    <property type="entry name" value="MFS_trans_sf"/>
</dbReference>
<reference evidence="8" key="1">
    <citation type="journal article" date="2013" name="New Phytol.">
        <title>Comparative genomic and transcriptomic analyses reveal the hemibiotrophic stage shift of Colletotrichum fungi.</title>
        <authorList>
            <person name="Gan P."/>
            <person name="Ikeda K."/>
            <person name="Irieda H."/>
            <person name="Narusaka M."/>
            <person name="O'Connell R.J."/>
            <person name="Narusaka Y."/>
            <person name="Takano Y."/>
            <person name="Kubo Y."/>
            <person name="Shirasu K."/>
        </authorList>
    </citation>
    <scope>NUCLEOTIDE SEQUENCE [LARGE SCALE GENOMIC DNA]</scope>
    <source>
        <strain evidence="8">104-T / ATCC 96160 / CBS 514.97 / LARS 414 / MAFF 240422</strain>
    </source>
</reference>
<evidence type="ECO:0000256" key="4">
    <source>
        <dbReference type="ARBA" id="ARBA00022989"/>
    </source>
</evidence>
<comment type="subcellular location">
    <subcellularLocation>
        <location evidence="1">Membrane</location>
        <topology evidence="1">Multi-pass membrane protein</topology>
    </subcellularLocation>
</comment>
<evidence type="ECO:0000256" key="2">
    <source>
        <dbReference type="ARBA" id="ARBA00022448"/>
    </source>
</evidence>
<gene>
    <name evidence="7" type="ORF">Cob_v009500</name>
</gene>
<evidence type="ECO:0000256" key="6">
    <source>
        <dbReference type="SAM" id="MobiDB-lite"/>
    </source>
</evidence>
<evidence type="ECO:0000256" key="1">
    <source>
        <dbReference type="ARBA" id="ARBA00004141"/>
    </source>
</evidence>
<keyword evidence="8" id="KW-1185">Reference proteome</keyword>
<keyword evidence="4" id="KW-1133">Transmembrane helix</keyword>
<proteinExistence type="predicted"/>
<feature type="region of interest" description="Disordered" evidence="6">
    <location>
        <begin position="58"/>
        <end position="85"/>
    </location>
</feature>
<keyword evidence="5" id="KW-0472">Membrane</keyword>
<protein>
    <submittedName>
        <fullName evidence="7">Transporter</fullName>
    </submittedName>
</protein>